<dbReference type="EMBL" id="JAODUP010000212">
    <property type="protein sequence ID" value="KAK2156481.1"/>
    <property type="molecule type" value="Genomic_DNA"/>
</dbReference>
<feature type="transmembrane region" description="Helical" evidence="1">
    <location>
        <begin position="60"/>
        <end position="80"/>
    </location>
</feature>
<sequence length="95" mass="10362">DYLPIDTRSGLDLLPIELARCVASVSAAAVINNPEGDIVRLCDGTIVGCMEEICSYFYKNFWCCCCYCFSALFVALVVVGCRQRCGSAGILTYID</sequence>
<evidence type="ECO:0000256" key="1">
    <source>
        <dbReference type="SAM" id="Phobius"/>
    </source>
</evidence>
<comment type="caution">
    <text evidence="2">The sequence shown here is derived from an EMBL/GenBank/DDBJ whole genome shotgun (WGS) entry which is preliminary data.</text>
</comment>
<reference evidence="2" key="1">
    <citation type="journal article" date="2023" name="Mol. Biol. Evol.">
        <title>Third-Generation Sequencing Reveals the Adaptive Role of the Epigenome in Three Deep-Sea Polychaetes.</title>
        <authorList>
            <person name="Perez M."/>
            <person name="Aroh O."/>
            <person name="Sun Y."/>
            <person name="Lan Y."/>
            <person name="Juniper S.K."/>
            <person name="Young C.R."/>
            <person name="Angers B."/>
            <person name="Qian P.Y."/>
        </authorList>
    </citation>
    <scope>NUCLEOTIDE SEQUENCE</scope>
    <source>
        <strain evidence="2">P08H-3</strain>
    </source>
</reference>
<protein>
    <submittedName>
        <fullName evidence="2">Uncharacterized protein</fullName>
    </submittedName>
</protein>
<keyword evidence="1" id="KW-1133">Transmembrane helix</keyword>
<organism evidence="2 3">
    <name type="scientific">Paralvinella palmiformis</name>
    <dbReference type="NCBI Taxonomy" id="53620"/>
    <lineage>
        <taxon>Eukaryota</taxon>
        <taxon>Metazoa</taxon>
        <taxon>Spiralia</taxon>
        <taxon>Lophotrochozoa</taxon>
        <taxon>Annelida</taxon>
        <taxon>Polychaeta</taxon>
        <taxon>Sedentaria</taxon>
        <taxon>Canalipalpata</taxon>
        <taxon>Terebellida</taxon>
        <taxon>Terebelliformia</taxon>
        <taxon>Alvinellidae</taxon>
        <taxon>Paralvinella</taxon>
    </lineage>
</organism>
<dbReference type="Proteomes" id="UP001208570">
    <property type="component" value="Unassembled WGS sequence"/>
</dbReference>
<dbReference type="AlphaFoldDB" id="A0AAD9JNT5"/>
<evidence type="ECO:0000313" key="2">
    <source>
        <dbReference type="EMBL" id="KAK2156481.1"/>
    </source>
</evidence>
<keyword evidence="1" id="KW-0472">Membrane</keyword>
<name>A0AAD9JNT5_9ANNE</name>
<keyword evidence="1" id="KW-0812">Transmembrane</keyword>
<gene>
    <name evidence="2" type="ORF">LSH36_212g02000</name>
</gene>
<proteinExistence type="predicted"/>
<accession>A0AAD9JNT5</accession>
<feature type="non-terminal residue" evidence="2">
    <location>
        <position position="1"/>
    </location>
</feature>
<keyword evidence="3" id="KW-1185">Reference proteome</keyword>
<evidence type="ECO:0000313" key="3">
    <source>
        <dbReference type="Proteomes" id="UP001208570"/>
    </source>
</evidence>